<accession>A0ABR2NXP0</accession>
<reference evidence="1 2" key="1">
    <citation type="journal article" date="2024" name="G3 (Bethesda)">
        <title>Genome assembly of Hibiscus sabdariffa L. provides insights into metabolisms of medicinal natural products.</title>
        <authorList>
            <person name="Kim T."/>
        </authorList>
    </citation>
    <scope>NUCLEOTIDE SEQUENCE [LARGE SCALE GENOMIC DNA]</scope>
    <source>
        <strain evidence="1">TK-2024</strain>
        <tissue evidence="1">Old leaves</tissue>
    </source>
</reference>
<name>A0ABR2NXP0_9ROSI</name>
<dbReference type="EMBL" id="JBBPBN010000090">
    <property type="protein sequence ID" value="KAK8980952.1"/>
    <property type="molecule type" value="Genomic_DNA"/>
</dbReference>
<evidence type="ECO:0000313" key="2">
    <source>
        <dbReference type="Proteomes" id="UP001396334"/>
    </source>
</evidence>
<protein>
    <submittedName>
        <fullName evidence="1">Uncharacterized protein</fullName>
    </submittedName>
</protein>
<sequence>MDVKKLAEHSSTSMEVSLLQYISILRKQRKTRVRLFDYEILHAANHCRWIRKGERRRRNEQIFHTLEKLERMHSNVLTRVFSLEVHVPSVLASKSIHASQVYHIRVHAEEEFGVMKLSDRRLCKGKDLEEELCRNLIA</sequence>
<gene>
    <name evidence="1" type="ORF">V6N11_059643</name>
</gene>
<comment type="caution">
    <text evidence="1">The sequence shown here is derived from an EMBL/GenBank/DDBJ whole genome shotgun (WGS) entry which is preliminary data.</text>
</comment>
<keyword evidence="2" id="KW-1185">Reference proteome</keyword>
<proteinExistence type="predicted"/>
<organism evidence="1 2">
    <name type="scientific">Hibiscus sabdariffa</name>
    <name type="common">roselle</name>
    <dbReference type="NCBI Taxonomy" id="183260"/>
    <lineage>
        <taxon>Eukaryota</taxon>
        <taxon>Viridiplantae</taxon>
        <taxon>Streptophyta</taxon>
        <taxon>Embryophyta</taxon>
        <taxon>Tracheophyta</taxon>
        <taxon>Spermatophyta</taxon>
        <taxon>Magnoliopsida</taxon>
        <taxon>eudicotyledons</taxon>
        <taxon>Gunneridae</taxon>
        <taxon>Pentapetalae</taxon>
        <taxon>rosids</taxon>
        <taxon>malvids</taxon>
        <taxon>Malvales</taxon>
        <taxon>Malvaceae</taxon>
        <taxon>Malvoideae</taxon>
        <taxon>Hibiscus</taxon>
    </lineage>
</organism>
<evidence type="ECO:0000313" key="1">
    <source>
        <dbReference type="EMBL" id="KAK8980952.1"/>
    </source>
</evidence>
<dbReference type="Proteomes" id="UP001396334">
    <property type="component" value="Unassembled WGS sequence"/>
</dbReference>